<evidence type="ECO:0000256" key="2">
    <source>
        <dbReference type="ARBA" id="ARBA00022741"/>
    </source>
</evidence>
<evidence type="ECO:0000256" key="4">
    <source>
        <dbReference type="ARBA" id="ARBA00022840"/>
    </source>
</evidence>
<dbReference type="SUPFAM" id="SSF63999">
    <property type="entry name" value="Thiamin pyrophosphokinase, catalytic domain"/>
    <property type="match status" value="1"/>
</dbReference>
<dbReference type="EC" id="2.7.6.2" evidence="5"/>
<proteinExistence type="predicted"/>
<reference evidence="7 8" key="1">
    <citation type="journal article" date="2015" name="Genome Announc.">
        <title>Expanding the biotechnology potential of lactobacilli through comparative genomics of 213 strains and associated genera.</title>
        <authorList>
            <person name="Sun Z."/>
            <person name="Harris H.M."/>
            <person name="McCann A."/>
            <person name="Guo C."/>
            <person name="Argimon S."/>
            <person name="Zhang W."/>
            <person name="Yang X."/>
            <person name="Jeffery I.B."/>
            <person name="Cooney J.C."/>
            <person name="Kagawa T.F."/>
            <person name="Liu W."/>
            <person name="Song Y."/>
            <person name="Salvetti E."/>
            <person name="Wrobel A."/>
            <person name="Rasinkangas P."/>
            <person name="Parkhill J."/>
            <person name="Rea M.C."/>
            <person name="O'Sullivan O."/>
            <person name="Ritari J."/>
            <person name="Douillard F.P."/>
            <person name="Paul Ross R."/>
            <person name="Yang R."/>
            <person name="Briner A.E."/>
            <person name="Felis G.E."/>
            <person name="de Vos W.M."/>
            <person name="Barrangou R."/>
            <person name="Klaenhammer T.R."/>
            <person name="Caufield P.W."/>
            <person name="Cui Y."/>
            <person name="Zhang H."/>
            <person name="O'Toole P.W."/>
        </authorList>
    </citation>
    <scope>NUCLEOTIDE SEQUENCE [LARGE SCALE GENOMIC DNA]</scope>
    <source>
        <strain evidence="7 8">DSM 22689</strain>
    </source>
</reference>
<evidence type="ECO:0000256" key="5">
    <source>
        <dbReference type="NCBIfam" id="TIGR01378"/>
    </source>
</evidence>
<dbReference type="GO" id="GO:0016301">
    <property type="term" value="F:kinase activity"/>
    <property type="evidence" value="ECO:0007669"/>
    <property type="project" value="UniProtKB-KW"/>
</dbReference>
<evidence type="ECO:0000259" key="6">
    <source>
        <dbReference type="SMART" id="SM00983"/>
    </source>
</evidence>
<evidence type="ECO:0000256" key="1">
    <source>
        <dbReference type="ARBA" id="ARBA00022679"/>
    </source>
</evidence>
<keyword evidence="1" id="KW-0808">Transferase</keyword>
<dbReference type="GO" id="GO:0004788">
    <property type="term" value="F:thiamine diphosphokinase activity"/>
    <property type="evidence" value="ECO:0007669"/>
    <property type="project" value="UniProtKB-UniRule"/>
</dbReference>
<evidence type="ECO:0000313" key="7">
    <source>
        <dbReference type="EMBL" id="KRM91784.1"/>
    </source>
</evidence>
<dbReference type="InterPro" id="IPR007371">
    <property type="entry name" value="TPK_catalytic"/>
</dbReference>
<dbReference type="GO" id="GO:0009229">
    <property type="term" value="P:thiamine diphosphate biosynthetic process"/>
    <property type="evidence" value="ECO:0007669"/>
    <property type="project" value="InterPro"/>
</dbReference>
<accession>A0A0R2CJJ6</accession>
<evidence type="ECO:0000313" key="8">
    <source>
        <dbReference type="Proteomes" id="UP000051586"/>
    </source>
</evidence>
<dbReference type="GO" id="GO:0006772">
    <property type="term" value="P:thiamine metabolic process"/>
    <property type="evidence" value="ECO:0007669"/>
    <property type="project" value="UniProtKB-UniRule"/>
</dbReference>
<protein>
    <recommendedName>
        <fullName evidence="5">Thiamine diphosphokinase</fullName>
        <ecNumber evidence="5">2.7.6.2</ecNumber>
    </recommendedName>
</protein>
<keyword evidence="3" id="KW-0418">Kinase</keyword>
<dbReference type="GO" id="GO:0030975">
    <property type="term" value="F:thiamine binding"/>
    <property type="evidence" value="ECO:0007669"/>
    <property type="project" value="InterPro"/>
</dbReference>
<organism evidence="7 8">
    <name type="scientific">Fructilactobacillus florum DSM 22689 = JCM 16035</name>
    <dbReference type="NCBI Taxonomy" id="1423745"/>
    <lineage>
        <taxon>Bacteria</taxon>
        <taxon>Bacillati</taxon>
        <taxon>Bacillota</taxon>
        <taxon>Bacilli</taxon>
        <taxon>Lactobacillales</taxon>
        <taxon>Lactobacillaceae</taxon>
        <taxon>Fructilactobacillus</taxon>
    </lineage>
</organism>
<dbReference type="PANTHER" id="PTHR41299">
    <property type="entry name" value="THIAMINE PYROPHOSPHOKINASE"/>
    <property type="match status" value="1"/>
</dbReference>
<dbReference type="InterPro" id="IPR007373">
    <property type="entry name" value="Thiamin_PyroPKinase_B1-bd"/>
</dbReference>
<dbReference type="Pfam" id="PF04265">
    <property type="entry name" value="TPK_B1_binding"/>
    <property type="match status" value="1"/>
</dbReference>
<dbReference type="InterPro" id="IPR006282">
    <property type="entry name" value="Thi_PPkinase"/>
</dbReference>
<dbReference type="RefSeq" id="WP_009166804.1">
    <property type="nucleotide sequence ID" value="NZ_AYZI01000003.1"/>
</dbReference>
<dbReference type="CDD" id="cd07995">
    <property type="entry name" value="TPK"/>
    <property type="match status" value="1"/>
</dbReference>
<dbReference type="Pfam" id="PF04263">
    <property type="entry name" value="TPK_catalytic"/>
    <property type="match status" value="1"/>
</dbReference>
<dbReference type="EMBL" id="AYZI01000003">
    <property type="protein sequence ID" value="KRM91784.1"/>
    <property type="molecule type" value="Genomic_DNA"/>
</dbReference>
<dbReference type="STRING" id="1423745.GCA_001311215_00120"/>
<sequence>MKIVNLLSGGPAANWPTDIASQFQQGVAVGIDRGALSLLKMGISPRAAVGDFDSVSASEFQQLQNQIKTIRRSEPIKDETDTELALQFAAKTYQPDRFRLFGFSGGRLDQLLTNLLMVYKPAIRPLANRLELIDRQNWGRFYLPGTHQITKVPGMKYLDFVALEPLVLSLPDEKYQLDSFSVQHPTSFSSNEFLTNQASFTFDRGIMLVLQSCD</sequence>
<keyword evidence="4" id="KW-0067">ATP-binding</keyword>
<dbReference type="AlphaFoldDB" id="A0A0R2CJJ6"/>
<feature type="domain" description="Thiamin pyrophosphokinase thiamin-binding" evidence="6">
    <location>
        <begin position="145"/>
        <end position="208"/>
    </location>
</feature>
<dbReference type="PANTHER" id="PTHR41299:SF1">
    <property type="entry name" value="THIAMINE PYROPHOSPHOKINASE"/>
    <property type="match status" value="1"/>
</dbReference>
<gene>
    <name evidence="7" type="ORF">FC87_GL000608</name>
</gene>
<dbReference type="NCBIfam" id="TIGR01378">
    <property type="entry name" value="thi_PPkinase"/>
    <property type="match status" value="1"/>
</dbReference>
<name>A0A0R2CJJ6_9LACO</name>
<dbReference type="SMART" id="SM00983">
    <property type="entry name" value="TPK_B1_binding"/>
    <property type="match status" value="1"/>
</dbReference>
<dbReference type="GO" id="GO:0005524">
    <property type="term" value="F:ATP binding"/>
    <property type="evidence" value="ECO:0007669"/>
    <property type="project" value="UniProtKB-KW"/>
</dbReference>
<keyword evidence="2" id="KW-0547">Nucleotide-binding</keyword>
<comment type="caution">
    <text evidence="7">The sequence shown here is derived from an EMBL/GenBank/DDBJ whole genome shotgun (WGS) entry which is preliminary data.</text>
</comment>
<dbReference type="PATRIC" id="fig|1423745.4.peg.648"/>
<dbReference type="InterPro" id="IPR053149">
    <property type="entry name" value="TPK"/>
</dbReference>
<evidence type="ECO:0000256" key="3">
    <source>
        <dbReference type="ARBA" id="ARBA00022777"/>
    </source>
</evidence>
<dbReference type="Gene3D" id="3.40.50.10240">
    <property type="entry name" value="Thiamin pyrophosphokinase, catalytic domain"/>
    <property type="match status" value="1"/>
</dbReference>
<dbReference type="Proteomes" id="UP000051586">
    <property type="component" value="Unassembled WGS sequence"/>
</dbReference>
<dbReference type="InterPro" id="IPR036759">
    <property type="entry name" value="TPK_catalytic_sf"/>
</dbReference>